<dbReference type="Pfam" id="PF00895">
    <property type="entry name" value="ATP-synt_8"/>
    <property type="match status" value="1"/>
</dbReference>
<evidence type="ECO:0000256" key="7">
    <source>
        <dbReference type="ARBA" id="ARBA00022781"/>
    </source>
</evidence>
<name>Q85B17_9ODON</name>
<evidence type="ECO:0000256" key="11">
    <source>
        <dbReference type="ARBA" id="ARBA00023136"/>
    </source>
</evidence>
<evidence type="ECO:0000256" key="5">
    <source>
        <dbReference type="ARBA" id="ARBA00022547"/>
    </source>
</evidence>
<evidence type="ECO:0000313" key="14">
    <source>
        <dbReference type="EMBL" id="AAO34321.1"/>
    </source>
</evidence>
<organism evidence="14">
    <name type="scientific">Megalagrion orobates</name>
    <dbReference type="NCBI Taxonomy" id="218358"/>
    <lineage>
        <taxon>Eukaryota</taxon>
        <taxon>Metazoa</taxon>
        <taxon>Ecdysozoa</taxon>
        <taxon>Arthropoda</taxon>
        <taxon>Hexapoda</taxon>
        <taxon>Insecta</taxon>
        <taxon>Pterygota</taxon>
        <taxon>Palaeoptera</taxon>
        <taxon>Odonata</taxon>
        <taxon>Zygoptera</taxon>
        <taxon>Coenagrionidae</taxon>
        <taxon>Megalagrion</taxon>
    </lineage>
</organism>
<dbReference type="EMBL" id="AY179143">
    <property type="protein sequence ID" value="AAO34321.1"/>
    <property type="molecule type" value="Genomic_DNA"/>
</dbReference>
<evidence type="ECO:0000256" key="3">
    <source>
        <dbReference type="ARBA" id="ARBA00011291"/>
    </source>
</evidence>
<evidence type="ECO:0000256" key="10">
    <source>
        <dbReference type="ARBA" id="ARBA00023128"/>
    </source>
</evidence>
<keyword evidence="6 12" id="KW-0812">Transmembrane</keyword>
<dbReference type="InterPro" id="IPR001421">
    <property type="entry name" value="ATP8_metazoa"/>
</dbReference>
<evidence type="ECO:0000256" key="8">
    <source>
        <dbReference type="ARBA" id="ARBA00022989"/>
    </source>
</evidence>
<evidence type="ECO:0000256" key="12">
    <source>
        <dbReference type="RuleBase" id="RU003661"/>
    </source>
</evidence>
<evidence type="ECO:0000256" key="2">
    <source>
        <dbReference type="ARBA" id="ARBA00008892"/>
    </source>
</evidence>
<dbReference type="GO" id="GO:0031966">
    <property type="term" value="C:mitochondrial membrane"/>
    <property type="evidence" value="ECO:0007669"/>
    <property type="project" value="UniProtKB-SubCell"/>
</dbReference>
<comment type="similarity">
    <text evidence="2 12">Belongs to the ATPase protein 8 family.</text>
</comment>
<keyword evidence="5 12" id="KW-0138">CF(0)</keyword>
<proteinExistence type="inferred from homology"/>
<comment type="subcellular location">
    <subcellularLocation>
        <location evidence="1 12">Mitochondrion membrane</location>
        <topology evidence="1 12">Single-pass membrane protein</topology>
    </subcellularLocation>
</comment>
<geneLocation type="mitochondrion" evidence="14"/>
<keyword evidence="7 12" id="KW-0375">Hydrogen ion transport</keyword>
<evidence type="ECO:0000256" key="9">
    <source>
        <dbReference type="ARBA" id="ARBA00023065"/>
    </source>
</evidence>
<evidence type="ECO:0000256" key="4">
    <source>
        <dbReference type="ARBA" id="ARBA00022448"/>
    </source>
</evidence>
<keyword evidence="8 13" id="KW-1133">Transmembrane helix</keyword>
<accession>Q85B17</accession>
<reference evidence="14" key="1">
    <citation type="journal article" date="2003" name="Syst. Biol.">
        <title>Molecular systematics and adaptive radiation of Hawaii's endemic Damselfly genus Megalagrion (Odonata: Coenagrionidae).</title>
        <authorList>
            <person name="Jordan S."/>
            <person name="Simon C."/>
            <person name="Polhemus D.A."/>
        </authorList>
    </citation>
    <scope>NUCLEOTIDE SEQUENCE</scope>
    <source>
        <strain evidence="14">Ob1</strain>
        <strain evidence="15">OB2</strain>
    </source>
</reference>
<evidence type="ECO:0000313" key="15">
    <source>
        <dbReference type="EMBL" id="AAO34324.1"/>
    </source>
</evidence>
<comment type="subunit">
    <text evidence="3">F-type ATPases have 2 components, CF(1) - the catalytic core - and CF(0) - the membrane proton channel.</text>
</comment>
<dbReference type="EMBL" id="AY179144">
    <property type="protein sequence ID" value="AAO34324.1"/>
    <property type="molecule type" value="Genomic_DNA"/>
</dbReference>
<evidence type="ECO:0000256" key="6">
    <source>
        <dbReference type="ARBA" id="ARBA00022692"/>
    </source>
</evidence>
<protein>
    <recommendedName>
        <fullName evidence="12">ATP synthase complex subunit 8</fullName>
    </recommendedName>
</protein>
<keyword evidence="11 13" id="KW-0472">Membrane</keyword>
<keyword evidence="10 12" id="KW-0496">Mitochondrion</keyword>
<feature type="transmembrane region" description="Helical" evidence="13">
    <location>
        <begin position="6"/>
        <end position="30"/>
    </location>
</feature>
<dbReference type="GO" id="GO:0015986">
    <property type="term" value="P:proton motive force-driven ATP synthesis"/>
    <property type="evidence" value="ECO:0007669"/>
    <property type="project" value="InterPro"/>
</dbReference>
<sequence length="52" mass="6300">MPQMAPMSWLLLFMFFTSSLLFIMAINYYLYMPKMEIKGQNEDLKSKPMNWK</sequence>
<evidence type="ECO:0000256" key="1">
    <source>
        <dbReference type="ARBA" id="ARBA00004304"/>
    </source>
</evidence>
<evidence type="ECO:0000256" key="13">
    <source>
        <dbReference type="SAM" id="Phobius"/>
    </source>
</evidence>
<dbReference type="GO" id="GO:0015078">
    <property type="term" value="F:proton transmembrane transporter activity"/>
    <property type="evidence" value="ECO:0007669"/>
    <property type="project" value="InterPro"/>
</dbReference>
<dbReference type="AlphaFoldDB" id="Q85B17"/>
<dbReference type="GO" id="GO:0045259">
    <property type="term" value="C:proton-transporting ATP synthase complex"/>
    <property type="evidence" value="ECO:0007669"/>
    <property type="project" value="UniProtKB-KW"/>
</dbReference>
<keyword evidence="9 12" id="KW-0406">Ion transport</keyword>
<keyword evidence="4 12" id="KW-0813">Transport</keyword>
<gene>
    <name evidence="14" type="primary">A8</name>
</gene>